<evidence type="ECO:0000256" key="5">
    <source>
        <dbReference type="ARBA" id="ARBA00022723"/>
    </source>
</evidence>
<dbReference type="EMBL" id="GAKP01003702">
    <property type="protein sequence ID" value="JAC55250.1"/>
    <property type="molecule type" value="Transcribed_RNA"/>
</dbReference>
<evidence type="ECO:0000313" key="9">
    <source>
        <dbReference type="EMBL" id="JAC55250.1"/>
    </source>
</evidence>
<evidence type="ECO:0000256" key="7">
    <source>
        <dbReference type="ARBA" id="ARBA00023136"/>
    </source>
</evidence>
<keyword evidence="5" id="KW-0479">Metal-binding</keyword>
<dbReference type="GO" id="GO:0005765">
    <property type="term" value="C:lysosomal membrane"/>
    <property type="evidence" value="ECO:0007669"/>
    <property type="project" value="UniProtKB-SubCell"/>
</dbReference>
<dbReference type="SMART" id="SM00714">
    <property type="entry name" value="LITAF"/>
    <property type="match status" value="1"/>
</dbReference>
<name>A0A034WM72_BACDO</name>
<reference evidence="9" key="1">
    <citation type="journal article" date="2014" name="BMC Genomics">
        <title>Characterizing the developmental transcriptome of the oriental fruit fly, Bactrocera dorsalis (Diptera: Tephritidae) through comparative genomic analysis with Drosophila melanogaster utilizing modENCODE datasets.</title>
        <authorList>
            <person name="Geib S.M."/>
            <person name="Calla B."/>
            <person name="Hall B."/>
            <person name="Hou S."/>
            <person name="Manoukis N.C."/>
        </authorList>
    </citation>
    <scope>NUCLEOTIDE SEQUENCE</scope>
    <source>
        <strain evidence="9">Punador</strain>
    </source>
</reference>
<keyword evidence="6" id="KW-0862">Zinc</keyword>
<evidence type="ECO:0000256" key="3">
    <source>
        <dbReference type="ARBA" id="ARBA00004630"/>
    </source>
</evidence>
<sequence length="160" mass="18122">MATTPSTVIVTIDSNDGALEDVMPVLPSNVGHLLEEPVEIQCPACGAKCLTSVERQAVTFLQKCVAVINFCLCCNPIRWSGRHDVNHYCSECGCYIGRYITLSWYKRQLFKMQHSDVVFENKWQRFCKVEKEALDNTIRANQQAKELVKLKTTKTSDESD</sequence>
<dbReference type="GO" id="GO:0031902">
    <property type="term" value="C:late endosome membrane"/>
    <property type="evidence" value="ECO:0007669"/>
    <property type="project" value="UniProtKB-SubCell"/>
</dbReference>
<evidence type="ECO:0000256" key="1">
    <source>
        <dbReference type="ARBA" id="ARBA00004414"/>
    </source>
</evidence>
<dbReference type="PANTHER" id="PTHR23292:SF14">
    <property type="entry name" value="FI16615P1-RELATED"/>
    <property type="match status" value="1"/>
</dbReference>
<evidence type="ECO:0000259" key="8">
    <source>
        <dbReference type="PROSITE" id="PS51837"/>
    </source>
</evidence>
<dbReference type="GO" id="GO:0008270">
    <property type="term" value="F:zinc ion binding"/>
    <property type="evidence" value="ECO:0007669"/>
    <property type="project" value="TreeGrafter"/>
</dbReference>
<evidence type="ECO:0000256" key="6">
    <source>
        <dbReference type="ARBA" id="ARBA00022833"/>
    </source>
</evidence>
<dbReference type="OrthoDB" id="5599753at2759"/>
<organism evidence="9">
    <name type="scientific">Bactrocera dorsalis</name>
    <name type="common">Oriental fruit fly</name>
    <name type="synonym">Dacus dorsalis</name>
    <dbReference type="NCBI Taxonomy" id="27457"/>
    <lineage>
        <taxon>Eukaryota</taxon>
        <taxon>Metazoa</taxon>
        <taxon>Ecdysozoa</taxon>
        <taxon>Arthropoda</taxon>
        <taxon>Hexapoda</taxon>
        <taxon>Insecta</taxon>
        <taxon>Pterygota</taxon>
        <taxon>Neoptera</taxon>
        <taxon>Endopterygota</taxon>
        <taxon>Diptera</taxon>
        <taxon>Brachycera</taxon>
        <taxon>Muscomorpha</taxon>
        <taxon>Tephritoidea</taxon>
        <taxon>Tephritidae</taxon>
        <taxon>Bactrocera</taxon>
        <taxon>Bactrocera</taxon>
    </lineage>
</organism>
<dbReference type="PROSITE" id="PS51837">
    <property type="entry name" value="LITAF"/>
    <property type="match status" value="1"/>
</dbReference>
<comment type="subcellular location">
    <subcellularLocation>
        <location evidence="2">Endosome membrane</location>
        <topology evidence="2">Peripheral membrane protein</topology>
    </subcellularLocation>
    <subcellularLocation>
        <location evidence="1">Late endosome membrane</location>
    </subcellularLocation>
    <subcellularLocation>
        <location evidence="3">Lysosome membrane</location>
        <topology evidence="3">Peripheral membrane protein</topology>
        <orientation evidence="3">Cytoplasmic side</orientation>
    </subcellularLocation>
</comment>
<feature type="domain" description="LITAF" evidence="8">
    <location>
        <begin position="22"/>
        <end position="101"/>
    </location>
</feature>
<protein>
    <recommendedName>
        <fullName evidence="8">LITAF domain-containing protein</fullName>
    </recommendedName>
</protein>
<dbReference type="InterPro" id="IPR006629">
    <property type="entry name" value="LITAF"/>
</dbReference>
<keyword evidence="7" id="KW-0472">Membrane</keyword>
<dbReference type="PANTHER" id="PTHR23292">
    <property type="entry name" value="LIPOPOLYSACCHARIDE-INDUCED TUMOR NECROSIS FACTOR-ALPHA FACTOR"/>
    <property type="match status" value="1"/>
</dbReference>
<evidence type="ECO:0000256" key="4">
    <source>
        <dbReference type="ARBA" id="ARBA00005975"/>
    </source>
</evidence>
<comment type="similarity">
    <text evidence="4">Belongs to the CDIP1/LITAF family.</text>
</comment>
<dbReference type="InterPro" id="IPR037519">
    <property type="entry name" value="LITAF_fam"/>
</dbReference>
<evidence type="ECO:0000256" key="2">
    <source>
        <dbReference type="ARBA" id="ARBA00004481"/>
    </source>
</evidence>
<dbReference type="AlphaFoldDB" id="A0A034WM72"/>
<dbReference type="Pfam" id="PF10601">
    <property type="entry name" value="zf-LITAF-like"/>
    <property type="match status" value="1"/>
</dbReference>
<proteinExistence type="inferred from homology"/>
<accession>A0A034WM72</accession>